<dbReference type="PANTHER" id="PTHR31355:SF8">
    <property type="entry name" value="TORTIFOLIA1-LIKE PROTEIN 3"/>
    <property type="match status" value="1"/>
</dbReference>
<dbReference type="InterPro" id="IPR016024">
    <property type="entry name" value="ARM-type_fold"/>
</dbReference>
<keyword evidence="5" id="KW-1185">Reference proteome</keyword>
<dbReference type="OrthoDB" id="1904066at2759"/>
<dbReference type="InterPro" id="IPR057600">
    <property type="entry name" value="TORTIFOLIA1/SINE1-2_N"/>
</dbReference>
<dbReference type="EMBL" id="JRKL02000357">
    <property type="protein sequence ID" value="KAF3972146.1"/>
    <property type="molecule type" value="Genomic_DNA"/>
</dbReference>
<feature type="region of interest" description="Disordered" evidence="2">
    <location>
        <begin position="327"/>
        <end position="363"/>
    </location>
</feature>
<reference evidence="4" key="1">
    <citation type="submission" date="2020-03" db="EMBL/GenBank/DDBJ databases">
        <title>Castanea mollissima Vanexum genome sequencing.</title>
        <authorList>
            <person name="Staton M."/>
        </authorList>
    </citation>
    <scope>NUCLEOTIDE SEQUENCE</scope>
    <source>
        <tissue evidence="4">Leaf</tissue>
    </source>
</reference>
<organism evidence="4 5">
    <name type="scientific">Castanea mollissima</name>
    <name type="common">Chinese chestnut</name>
    <dbReference type="NCBI Taxonomy" id="60419"/>
    <lineage>
        <taxon>Eukaryota</taxon>
        <taxon>Viridiplantae</taxon>
        <taxon>Streptophyta</taxon>
        <taxon>Embryophyta</taxon>
        <taxon>Tracheophyta</taxon>
        <taxon>Spermatophyta</taxon>
        <taxon>Magnoliopsida</taxon>
        <taxon>eudicotyledons</taxon>
        <taxon>Gunneridae</taxon>
        <taxon>Pentapetalae</taxon>
        <taxon>rosids</taxon>
        <taxon>fabids</taxon>
        <taxon>Fagales</taxon>
        <taxon>Fagaceae</taxon>
        <taxon>Castanea</taxon>
    </lineage>
</organism>
<dbReference type="InterPro" id="IPR033337">
    <property type="entry name" value="TORTIFOLIA1/SINE1-2"/>
</dbReference>
<evidence type="ECO:0000259" key="3">
    <source>
        <dbReference type="Pfam" id="PF24714"/>
    </source>
</evidence>
<dbReference type="Pfam" id="PF24714">
    <property type="entry name" value="TOR1L1_N"/>
    <property type="match status" value="1"/>
</dbReference>
<dbReference type="InterPro" id="IPR011989">
    <property type="entry name" value="ARM-like"/>
</dbReference>
<dbReference type="InterPro" id="IPR021133">
    <property type="entry name" value="HEAT_type_2"/>
</dbReference>
<feature type="compositionally biased region" description="Polar residues" evidence="2">
    <location>
        <begin position="327"/>
        <end position="342"/>
    </location>
</feature>
<evidence type="ECO:0000313" key="5">
    <source>
        <dbReference type="Proteomes" id="UP000737018"/>
    </source>
</evidence>
<name>A0A8J4W508_9ROSI</name>
<accession>A0A8J4W508</accession>
<protein>
    <recommendedName>
        <fullName evidence="3">TORTIFOLIA1/SINE1-2 N-terminal domain-containing protein</fullName>
    </recommendedName>
</protein>
<dbReference type="PROSITE" id="PS50077">
    <property type="entry name" value="HEAT_REPEAT"/>
    <property type="match status" value="1"/>
</dbReference>
<dbReference type="Proteomes" id="UP000737018">
    <property type="component" value="Unassembled WGS sequence"/>
</dbReference>
<dbReference type="GO" id="GO:0005874">
    <property type="term" value="C:microtubule"/>
    <property type="evidence" value="ECO:0007669"/>
    <property type="project" value="InterPro"/>
</dbReference>
<dbReference type="AlphaFoldDB" id="A0A8J4W508"/>
<dbReference type="SUPFAM" id="SSF48371">
    <property type="entry name" value="ARM repeat"/>
    <property type="match status" value="1"/>
</dbReference>
<comment type="caution">
    <text evidence="4">The sequence shown here is derived from an EMBL/GenBank/DDBJ whole genome shotgun (WGS) entry which is preliminary data.</text>
</comment>
<dbReference type="Gene3D" id="1.25.10.10">
    <property type="entry name" value="Leucine-rich Repeat Variant"/>
    <property type="match status" value="1"/>
</dbReference>
<feature type="repeat" description="HEAT" evidence="1">
    <location>
        <begin position="206"/>
        <end position="244"/>
    </location>
</feature>
<sequence length="616" mass="67388">MAHNLKHRVFTCLTKLSDRDTQSIAASELESIARTLEPNQFQAFLSCIHSTDTSDKSPVRKQCVNLLAVLSETHGNTLSPHLTKMLSSITRRLRDPDSSVRSACVNSVAALSSQITKPPFSSFLKPLSEALFTEPDLPAQIGAALCLASAIDAAPDPDPARLARMLPRFEKLLKCESFKAKSALLALIGSVVSTGAASFGGVVKNLVPCLVEFLSSEDWAARKAAAEALLSLAAVQRDSLPEYKANCLKVFETRRYDKVKAVREVMNEMIEAWKQIPDVSHELSPPPQSASSSKENGGDGCYPSGSKNSHGAAFETPQLRKRLIVTSQLTPADSSSATTTMKRSPLKSNDKKPNSALFRKLGNKKPSNWKVEIAVSNASGAFEVDCKDRNENIPEGRSFEKNKLKKPETKRALFSKNVDGYKNGSRVAPCQEESPASTVVVSNNVTEDLPKNHKESEDLSLIRNQLVQIENQQSSLLDLLQRFIGSSQNGMRSLETRVHGLELALDEISYDLALSTGRMTNTDSLRMKCCLLPGADFLSSKFWRKTEGRYSSSRFSTSSATPSVPVMRYRSDLNGNAEIVNSENRRIRLQGGGGFIVNPLAEIQSDSRGISEVAHR</sequence>
<dbReference type="PANTHER" id="PTHR31355">
    <property type="entry name" value="MICROTUBULE-ASSOCIATED PROTEIN TORTIFOLIA1"/>
    <property type="match status" value="1"/>
</dbReference>
<evidence type="ECO:0000313" key="4">
    <source>
        <dbReference type="EMBL" id="KAF3972146.1"/>
    </source>
</evidence>
<proteinExistence type="predicted"/>
<dbReference type="GO" id="GO:0008017">
    <property type="term" value="F:microtubule binding"/>
    <property type="evidence" value="ECO:0007669"/>
    <property type="project" value="InterPro"/>
</dbReference>
<evidence type="ECO:0000256" key="1">
    <source>
        <dbReference type="PROSITE-ProRule" id="PRU00103"/>
    </source>
</evidence>
<evidence type="ECO:0000256" key="2">
    <source>
        <dbReference type="SAM" id="MobiDB-lite"/>
    </source>
</evidence>
<dbReference type="FunFam" id="1.25.10.10:FF:000464">
    <property type="entry name" value="TORTIFOLIA1-like protein 3 isoform A"/>
    <property type="match status" value="1"/>
</dbReference>
<feature type="region of interest" description="Disordered" evidence="2">
    <location>
        <begin position="278"/>
        <end position="312"/>
    </location>
</feature>
<gene>
    <name evidence="4" type="ORF">CMV_004307</name>
</gene>
<feature type="domain" description="TORTIFOLIA1/SINE1-2 N-terminal" evidence="3">
    <location>
        <begin position="3"/>
        <end position="275"/>
    </location>
</feature>